<dbReference type="EMBL" id="JXLP01000009">
    <property type="protein sequence ID" value="KIL78779.1"/>
    <property type="molecule type" value="Genomic_DNA"/>
</dbReference>
<evidence type="ECO:0000313" key="2">
    <source>
        <dbReference type="Proteomes" id="UP000031982"/>
    </source>
</evidence>
<name>A0ABR5AVN2_BACBA</name>
<reference evidence="1 2" key="1">
    <citation type="submission" date="2015-01" db="EMBL/GenBank/DDBJ databases">
        <title>Genome Assembly of Bacillus badius MTCC 1458.</title>
        <authorList>
            <person name="Verma A."/>
            <person name="Khatri I."/>
            <person name="Mual P."/>
            <person name="Subramanian S."/>
            <person name="Krishnamurthi S."/>
        </authorList>
    </citation>
    <scope>NUCLEOTIDE SEQUENCE [LARGE SCALE GENOMIC DNA]</scope>
    <source>
        <strain evidence="1 2">MTCC 1458</strain>
    </source>
</reference>
<dbReference type="Proteomes" id="UP000031982">
    <property type="component" value="Unassembled WGS sequence"/>
</dbReference>
<proteinExistence type="predicted"/>
<keyword evidence="2" id="KW-1185">Reference proteome</keyword>
<organism evidence="1 2">
    <name type="scientific">Bacillus badius</name>
    <dbReference type="NCBI Taxonomy" id="1455"/>
    <lineage>
        <taxon>Bacteria</taxon>
        <taxon>Bacillati</taxon>
        <taxon>Bacillota</taxon>
        <taxon>Bacilli</taxon>
        <taxon>Bacillales</taxon>
        <taxon>Bacillaceae</taxon>
        <taxon>Pseudobacillus</taxon>
    </lineage>
</organism>
<comment type="caution">
    <text evidence="1">The sequence shown here is derived from an EMBL/GenBank/DDBJ whole genome shotgun (WGS) entry which is preliminary data.</text>
</comment>
<evidence type="ECO:0008006" key="3">
    <source>
        <dbReference type="Google" id="ProtNLM"/>
    </source>
</evidence>
<protein>
    <recommendedName>
        <fullName evidence="3">Ribose 5-phosphate isomerase B</fullName>
    </recommendedName>
</protein>
<evidence type="ECO:0000313" key="1">
    <source>
        <dbReference type="EMBL" id="KIL78779.1"/>
    </source>
</evidence>
<sequence length="49" mass="5891">MRHQAVSLKEFRDFSFIHFSFFVFPYPTRLPPKQTFSERANAKKETLVI</sequence>
<accession>A0ABR5AVN2</accession>
<gene>
    <name evidence="1" type="ORF">SD77_4459</name>
</gene>